<dbReference type="EMBL" id="BMHA01000011">
    <property type="protein sequence ID" value="GGI08336.1"/>
    <property type="molecule type" value="Genomic_DNA"/>
</dbReference>
<evidence type="ECO:0000256" key="4">
    <source>
        <dbReference type="PIRNR" id="PIRNR006078"/>
    </source>
</evidence>
<dbReference type="InterPro" id="IPR018197">
    <property type="entry name" value="Glycerate_kinase_RE-like"/>
</dbReference>
<keyword evidence="6" id="KW-1185">Reference proteome</keyword>
<dbReference type="PANTHER" id="PTHR21599:SF0">
    <property type="entry name" value="GLYCERATE KINASE"/>
    <property type="match status" value="1"/>
</dbReference>
<evidence type="ECO:0000256" key="2">
    <source>
        <dbReference type="ARBA" id="ARBA00022679"/>
    </source>
</evidence>
<dbReference type="Gene3D" id="3.40.50.10350">
    <property type="entry name" value="Glycerate kinase, domain 1"/>
    <property type="match status" value="1"/>
</dbReference>
<comment type="caution">
    <text evidence="5">The sequence shown here is derived from an EMBL/GenBank/DDBJ whole genome shotgun (WGS) entry which is preliminary data.</text>
</comment>
<dbReference type="NCBIfam" id="TIGR00045">
    <property type="entry name" value="glycerate kinase"/>
    <property type="match status" value="1"/>
</dbReference>
<dbReference type="Pfam" id="PF02595">
    <property type="entry name" value="Gly_kinase"/>
    <property type="match status" value="1"/>
</dbReference>
<reference evidence="5" key="1">
    <citation type="journal article" date="2014" name="Int. J. Syst. Evol. Microbiol.">
        <title>Complete genome sequence of Corynebacterium casei LMG S-19264T (=DSM 44701T), isolated from a smear-ripened cheese.</title>
        <authorList>
            <consortium name="US DOE Joint Genome Institute (JGI-PGF)"/>
            <person name="Walter F."/>
            <person name="Albersmeier A."/>
            <person name="Kalinowski J."/>
            <person name="Ruckert C."/>
        </authorList>
    </citation>
    <scope>NUCLEOTIDE SEQUENCE</scope>
    <source>
        <strain evidence="5">CGMCC 1.14988</strain>
    </source>
</reference>
<comment type="similarity">
    <text evidence="1 4">Belongs to the glycerate kinase type-1 family.</text>
</comment>
<evidence type="ECO:0000313" key="5">
    <source>
        <dbReference type="EMBL" id="GGI08336.1"/>
    </source>
</evidence>
<protein>
    <recommendedName>
        <fullName evidence="7">Glycerate kinase</fullName>
    </recommendedName>
</protein>
<dbReference type="Gene3D" id="3.90.1510.10">
    <property type="entry name" value="Glycerate kinase, domain 2"/>
    <property type="match status" value="1"/>
</dbReference>
<gene>
    <name evidence="5" type="ORF">GCM10011354_28580</name>
</gene>
<organism evidence="5 6">
    <name type="scientific">Egicoccus halophilus</name>
    <dbReference type="NCBI Taxonomy" id="1670830"/>
    <lineage>
        <taxon>Bacteria</taxon>
        <taxon>Bacillati</taxon>
        <taxon>Actinomycetota</taxon>
        <taxon>Nitriliruptoria</taxon>
        <taxon>Egicoccales</taxon>
        <taxon>Egicoccaceae</taxon>
        <taxon>Egicoccus</taxon>
    </lineage>
</organism>
<keyword evidence="3 4" id="KW-0418">Kinase</keyword>
<evidence type="ECO:0000313" key="6">
    <source>
        <dbReference type="Proteomes" id="UP000650511"/>
    </source>
</evidence>
<dbReference type="Proteomes" id="UP000650511">
    <property type="component" value="Unassembled WGS sequence"/>
</dbReference>
<dbReference type="PANTHER" id="PTHR21599">
    <property type="entry name" value="GLYCERATE KINASE"/>
    <property type="match status" value="1"/>
</dbReference>
<sequence>MRVVVAPDAYKGTATATEVADALARGWRRRRPDDEVVVLPLADGGEGTAEVLATAHPGARSVPAHVDGPDGRRHEAAWLALPDGTAVVELAGACGLPLLAEPDPLGAATTGLGQLSAAALDGGATRLLVTLGGSASTDGGTGALAALGARFLGPDWRPLPRGGRALHALTRIDTAGLRPPPPGGVDCLVDVTAPLLGPNGAARAFGPQKGADADQVEQLEAGLAHLAAVTAAHVDRSADATSAGPIKHPTDLVTAPGSGAAGGTGFGLAALWGARLRPGACAVADAVGLPAHLADADVVVTGEGAFDATSLQGKVVGALLDAVPSRARVALVAGRLSTPPPTRVATSRSLVELAGGEAPAMHEPIRWLVRAGAELAASGWHGDGSAADPGRR</sequence>
<dbReference type="InterPro" id="IPR004381">
    <property type="entry name" value="Glycerate_kinase"/>
</dbReference>
<dbReference type="PIRSF" id="PIRSF006078">
    <property type="entry name" value="GlxK"/>
    <property type="match status" value="1"/>
</dbReference>
<dbReference type="RefSeq" id="WP_205745229.1">
    <property type="nucleotide sequence ID" value="NZ_BMHA01000011.1"/>
</dbReference>
<evidence type="ECO:0000256" key="3">
    <source>
        <dbReference type="ARBA" id="ARBA00022777"/>
    </source>
</evidence>
<dbReference type="InterPro" id="IPR036129">
    <property type="entry name" value="Glycerate_kinase_sf"/>
</dbReference>
<name>A0A8J3AA21_9ACTN</name>
<dbReference type="InterPro" id="IPR018193">
    <property type="entry name" value="Glyc_kinase_flavodox-like_fold"/>
</dbReference>
<dbReference type="GO" id="GO:0008887">
    <property type="term" value="F:glycerate kinase activity"/>
    <property type="evidence" value="ECO:0007669"/>
    <property type="project" value="UniProtKB-UniRule"/>
</dbReference>
<reference evidence="5" key="2">
    <citation type="submission" date="2020-09" db="EMBL/GenBank/DDBJ databases">
        <authorList>
            <person name="Sun Q."/>
            <person name="Zhou Y."/>
        </authorList>
    </citation>
    <scope>NUCLEOTIDE SEQUENCE</scope>
    <source>
        <strain evidence="5">CGMCC 1.14988</strain>
    </source>
</reference>
<keyword evidence="2 4" id="KW-0808">Transferase</keyword>
<dbReference type="SUPFAM" id="SSF110738">
    <property type="entry name" value="Glycerate kinase I"/>
    <property type="match status" value="1"/>
</dbReference>
<evidence type="ECO:0008006" key="7">
    <source>
        <dbReference type="Google" id="ProtNLM"/>
    </source>
</evidence>
<accession>A0A8J3AA21</accession>
<evidence type="ECO:0000256" key="1">
    <source>
        <dbReference type="ARBA" id="ARBA00006284"/>
    </source>
</evidence>
<dbReference type="AlphaFoldDB" id="A0A8J3AA21"/>
<dbReference type="GO" id="GO:0031388">
    <property type="term" value="P:organic acid phosphorylation"/>
    <property type="evidence" value="ECO:0007669"/>
    <property type="project" value="UniProtKB-UniRule"/>
</dbReference>
<proteinExistence type="inferred from homology"/>